<evidence type="ECO:0000259" key="7">
    <source>
        <dbReference type="PROSITE" id="PS50089"/>
    </source>
</evidence>
<proteinExistence type="predicted"/>
<organism evidence="8 9">
    <name type="scientific">Phlyctema vagabunda</name>
    <dbReference type="NCBI Taxonomy" id="108571"/>
    <lineage>
        <taxon>Eukaryota</taxon>
        <taxon>Fungi</taxon>
        <taxon>Dikarya</taxon>
        <taxon>Ascomycota</taxon>
        <taxon>Pezizomycotina</taxon>
        <taxon>Leotiomycetes</taxon>
        <taxon>Helotiales</taxon>
        <taxon>Dermateaceae</taxon>
        <taxon>Phlyctema</taxon>
    </lineage>
</organism>
<dbReference type="InterPro" id="IPR001841">
    <property type="entry name" value="Znf_RING"/>
</dbReference>
<name>A0ABR4PDH3_9HELO</name>
<feature type="compositionally biased region" description="Basic and acidic residues" evidence="5">
    <location>
        <begin position="341"/>
        <end position="374"/>
    </location>
</feature>
<feature type="chain" id="PRO_5045124393" evidence="6">
    <location>
        <begin position="27"/>
        <end position="541"/>
    </location>
</feature>
<evidence type="ECO:0000256" key="1">
    <source>
        <dbReference type="ARBA" id="ARBA00022723"/>
    </source>
</evidence>
<dbReference type="InterPro" id="IPR013083">
    <property type="entry name" value="Znf_RING/FYVE/PHD"/>
</dbReference>
<feature type="compositionally biased region" description="Basic and acidic residues" evidence="5">
    <location>
        <begin position="238"/>
        <end position="252"/>
    </location>
</feature>
<keyword evidence="2 4" id="KW-0863">Zinc-finger</keyword>
<evidence type="ECO:0000256" key="4">
    <source>
        <dbReference type="PROSITE-ProRule" id="PRU00175"/>
    </source>
</evidence>
<accession>A0ABR4PDH3</accession>
<evidence type="ECO:0000313" key="9">
    <source>
        <dbReference type="Proteomes" id="UP001629113"/>
    </source>
</evidence>
<keyword evidence="9" id="KW-1185">Reference proteome</keyword>
<feature type="region of interest" description="Disordered" evidence="5">
    <location>
        <begin position="238"/>
        <end position="291"/>
    </location>
</feature>
<dbReference type="PROSITE" id="PS50089">
    <property type="entry name" value="ZF_RING_2"/>
    <property type="match status" value="1"/>
</dbReference>
<dbReference type="PANTHER" id="PTHR38886:SF1">
    <property type="entry name" value="NACHT-NTPASE AND P-LOOP NTPASES N-TERMINAL DOMAIN-CONTAINING PROTEIN"/>
    <property type="match status" value="1"/>
</dbReference>
<evidence type="ECO:0000256" key="6">
    <source>
        <dbReference type="SAM" id="SignalP"/>
    </source>
</evidence>
<evidence type="ECO:0000256" key="5">
    <source>
        <dbReference type="SAM" id="MobiDB-lite"/>
    </source>
</evidence>
<dbReference type="EMBL" id="JBFCZG010000006">
    <property type="protein sequence ID" value="KAL3421319.1"/>
    <property type="molecule type" value="Genomic_DNA"/>
</dbReference>
<feature type="domain" description="RING-type" evidence="7">
    <location>
        <begin position="403"/>
        <end position="448"/>
    </location>
</feature>
<dbReference type="PROSITE" id="PS00518">
    <property type="entry name" value="ZF_RING_1"/>
    <property type="match status" value="1"/>
</dbReference>
<keyword evidence="3" id="KW-0862">Zinc</keyword>
<evidence type="ECO:0000313" key="8">
    <source>
        <dbReference type="EMBL" id="KAL3421319.1"/>
    </source>
</evidence>
<keyword evidence="6" id="KW-0732">Signal</keyword>
<dbReference type="Proteomes" id="UP001629113">
    <property type="component" value="Unassembled WGS sequence"/>
</dbReference>
<dbReference type="PANTHER" id="PTHR38886">
    <property type="entry name" value="SESA DOMAIN-CONTAINING PROTEIN"/>
    <property type="match status" value="1"/>
</dbReference>
<evidence type="ECO:0000256" key="2">
    <source>
        <dbReference type="ARBA" id="ARBA00022771"/>
    </source>
</evidence>
<dbReference type="SUPFAM" id="SSF57850">
    <property type="entry name" value="RING/U-box"/>
    <property type="match status" value="1"/>
</dbReference>
<reference evidence="8 9" key="1">
    <citation type="submission" date="2024-06" db="EMBL/GenBank/DDBJ databases">
        <title>Complete genome of Phlyctema vagabunda strain 19-DSS-EL-015.</title>
        <authorList>
            <person name="Fiorenzani C."/>
        </authorList>
    </citation>
    <scope>NUCLEOTIDE SEQUENCE [LARGE SCALE GENOMIC DNA]</scope>
    <source>
        <strain evidence="8 9">19-DSS-EL-015</strain>
    </source>
</reference>
<keyword evidence="1" id="KW-0479">Metal-binding</keyword>
<evidence type="ECO:0000256" key="3">
    <source>
        <dbReference type="ARBA" id="ARBA00022833"/>
    </source>
</evidence>
<feature type="signal peptide" evidence="6">
    <location>
        <begin position="1"/>
        <end position="26"/>
    </location>
</feature>
<comment type="caution">
    <text evidence="8">The sequence shown here is derived from an EMBL/GenBank/DDBJ whole genome shotgun (WGS) entry which is preliminary data.</text>
</comment>
<sequence length="541" mass="61507">MSFGFSIGDFVLLSQLAWTVVQRARAACGSHDELTREVQSLHVVLKRIEAEVSKPESIIHSSDTDGKDDRKEELAGIVEHCRHVLRVLDGILQKYNELSAEKRTVTRLWKTVRFGNGEAQDLSQLRLELATHTSALTLFLNLLALGSQGKVEQHMLSHGEGLRAVRHSVNWITASLQANERRHSEGSILSSYADDDKAFWKQFRRELVREGYSSRVLRRHKDIIRQYVKELGDRGLLDELPGMEEHPDRDGEVGQAPDANFEEASNSSQDEEAEEQEQEHNTSLPTDCISEPLTDEQLASKFDDELYVTDHGDQDLDETLLDAEESSRFIDVQRSAGRKQVYDRKARVVDGGEDSEPRSQAKRDSRTKKQEPPLKRTGFLGGLFLTPAARLRANPASAKLVTCMICLAEDVAHAKAAKLQCGHRMCNTCLKRFFVLSTRDLEHMPPRCCGTHIPLRHVAKMFDLEFKKLWNRRFRELHYSTCGKLICYARQGCDPDTFSYPKNVYERGDKTYVICGGCEKEFSWREKFPRRVEGKTTAVAD</sequence>
<dbReference type="InterPro" id="IPR017907">
    <property type="entry name" value="Znf_RING_CS"/>
</dbReference>
<gene>
    <name evidence="8" type="ORF">PVAG01_07764</name>
</gene>
<feature type="region of interest" description="Disordered" evidence="5">
    <location>
        <begin position="341"/>
        <end position="375"/>
    </location>
</feature>
<protein>
    <submittedName>
        <fullName evidence="8">IBR domain-containing protein</fullName>
    </submittedName>
</protein>
<dbReference type="Gene3D" id="3.30.40.10">
    <property type="entry name" value="Zinc/RING finger domain, C3HC4 (zinc finger)"/>
    <property type="match status" value="1"/>
</dbReference>